<feature type="domain" description="Opine dehydrogenase" evidence="1">
    <location>
        <begin position="179"/>
        <end position="320"/>
    </location>
</feature>
<dbReference type="GO" id="GO:0016491">
    <property type="term" value="F:oxidoreductase activity"/>
    <property type="evidence" value="ECO:0007669"/>
    <property type="project" value="InterPro"/>
</dbReference>
<dbReference type="Pfam" id="PF02317">
    <property type="entry name" value="Octopine_DH"/>
    <property type="match status" value="1"/>
</dbReference>
<dbReference type="InterPro" id="IPR013328">
    <property type="entry name" value="6PGD_dom2"/>
</dbReference>
<reference evidence="4" key="1">
    <citation type="submission" date="2015-07" db="EMBL/GenBank/DDBJ databases">
        <title>Fjat-10036 dsm4.</title>
        <authorList>
            <person name="Liu B."/>
            <person name="Wang J."/>
            <person name="Zhu Y."/>
            <person name="Liu G."/>
            <person name="Chen Q."/>
            <person name="Chen Z."/>
            <person name="Lan J."/>
            <person name="Che J."/>
            <person name="Ge C."/>
            <person name="Shi H."/>
            <person name="Pan Z."/>
            <person name="Liu X."/>
        </authorList>
    </citation>
    <scope>NUCLEOTIDE SEQUENCE [LARGE SCALE GENOMIC DNA]</scope>
    <source>
        <strain evidence="4">DSM 4</strain>
    </source>
</reference>
<evidence type="ECO:0000259" key="1">
    <source>
        <dbReference type="Pfam" id="PF02317"/>
    </source>
</evidence>
<dbReference type="InterPro" id="IPR051729">
    <property type="entry name" value="Opine/Lysopine_DH"/>
</dbReference>
<dbReference type="Gene3D" id="1.10.1040.10">
    <property type="entry name" value="N-(1-d-carboxylethyl)-l-norvaline Dehydrogenase, domain 2"/>
    <property type="match status" value="1"/>
</dbReference>
<dbReference type="AlphaFoldDB" id="A0A0M0GDB6"/>
<evidence type="ECO:0000313" key="4">
    <source>
        <dbReference type="Proteomes" id="UP000037109"/>
    </source>
</evidence>
<dbReference type="Gene3D" id="3.40.50.720">
    <property type="entry name" value="NAD(P)-binding Rossmann-like Domain"/>
    <property type="match status" value="1"/>
</dbReference>
<protein>
    <recommendedName>
        <fullName evidence="5">Opine dehydrogenase</fullName>
    </recommendedName>
</protein>
<dbReference type="OrthoDB" id="1073746at2"/>
<evidence type="ECO:0000313" key="3">
    <source>
        <dbReference type="EMBL" id="KON87905.1"/>
    </source>
</evidence>
<dbReference type="PATRIC" id="fig|1459.3.peg.3120"/>
<dbReference type="InterPro" id="IPR008927">
    <property type="entry name" value="6-PGluconate_DH-like_C_sf"/>
</dbReference>
<dbReference type="PANTHER" id="PTHR38015">
    <property type="entry name" value="BLR6086 PROTEIN"/>
    <property type="match status" value="1"/>
</dbReference>
<comment type="caution">
    <text evidence="3">The sequence shown here is derived from an EMBL/GenBank/DDBJ whole genome shotgun (WGS) entry which is preliminary data.</text>
</comment>
<dbReference type="InterPro" id="IPR003421">
    <property type="entry name" value="Opine_DH"/>
</dbReference>
<accession>A0A0M0GDB6</accession>
<evidence type="ECO:0008006" key="5">
    <source>
        <dbReference type="Google" id="ProtNLM"/>
    </source>
</evidence>
<dbReference type="Pfam" id="PF02558">
    <property type="entry name" value="ApbA"/>
    <property type="match status" value="1"/>
</dbReference>
<dbReference type="PANTHER" id="PTHR38015:SF1">
    <property type="entry name" value="OPINE DEHYDROGENASE DOMAIN-CONTAINING PROTEIN"/>
    <property type="match status" value="1"/>
</dbReference>
<dbReference type="STRING" id="1459.AF332_14430"/>
<proteinExistence type="predicted"/>
<dbReference type="SUPFAM" id="SSF51735">
    <property type="entry name" value="NAD(P)-binding Rossmann-fold domains"/>
    <property type="match status" value="1"/>
</dbReference>
<dbReference type="InterPro" id="IPR013332">
    <property type="entry name" value="KPR_N"/>
</dbReference>
<organism evidence="3 4">
    <name type="scientific">Sporosarcina globispora</name>
    <name type="common">Bacillus globisporus</name>
    <dbReference type="NCBI Taxonomy" id="1459"/>
    <lineage>
        <taxon>Bacteria</taxon>
        <taxon>Bacillati</taxon>
        <taxon>Bacillota</taxon>
        <taxon>Bacilli</taxon>
        <taxon>Bacillales</taxon>
        <taxon>Caryophanaceae</taxon>
        <taxon>Sporosarcina</taxon>
    </lineage>
</organism>
<keyword evidence="4" id="KW-1185">Reference proteome</keyword>
<name>A0A0M0GDB6_SPOGL</name>
<feature type="domain" description="Ketopantoate reductase N-terminal" evidence="2">
    <location>
        <begin position="3"/>
        <end position="101"/>
    </location>
</feature>
<dbReference type="EMBL" id="LGUF01000007">
    <property type="protein sequence ID" value="KON87905.1"/>
    <property type="molecule type" value="Genomic_DNA"/>
</dbReference>
<dbReference type="SUPFAM" id="SSF48179">
    <property type="entry name" value="6-phosphogluconate dehydrogenase C-terminal domain-like"/>
    <property type="match status" value="1"/>
</dbReference>
<dbReference type="RefSeq" id="WP_053435259.1">
    <property type="nucleotide sequence ID" value="NZ_LGUF01000007.1"/>
</dbReference>
<sequence length="348" mass="38283">MSYAIIGAGNTGQAIAGYLSLRGEEVKLYSRDARKADLISRKGLTLKGVFSGKVHLKASADLKEVIEEAEFIIISTTAIGHRPIFNRLKPIIKDNQTIAIFPGYWGAIECKEILGEEFEKKRITIAETSAMPFVSKADHNGTVSINKVKKNVLIGSISYSAHTPISKKFLKTFPQLTPARNVFETSLNNTNVIIHTPIALFNASRIDASEEFQFYPQGASQKTVSYIEKIDEERLRIAKILGVETQDILTLLNEFYQTDYSSLYKALSGLFPKGSGPASLDHRYLTEDIPYGLVPISDLGKLAGVDTPYAEAIIHTASLLMGRDFRKEGVDLRGLTRADVQGLGGVIQ</sequence>
<dbReference type="Proteomes" id="UP000037109">
    <property type="component" value="Unassembled WGS sequence"/>
</dbReference>
<dbReference type="InterPro" id="IPR036291">
    <property type="entry name" value="NAD(P)-bd_dom_sf"/>
</dbReference>
<evidence type="ECO:0000259" key="2">
    <source>
        <dbReference type="Pfam" id="PF02558"/>
    </source>
</evidence>
<gene>
    <name evidence="3" type="ORF">AF332_14430</name>
</gene>